<dbReference type="OrthoDB" id="9807509at2"/>
<dbReference type="GO" id="GO:0046872">
    <property type="term" value="F:metal ion binding"/>
    <property type="evidence" value="ECO:0007669"/>
    <property type="project" value="UniProtKB-KW"/>
</dbReference>
<dbReference type="STRING" id="80876.SAMN05421779_107131"/>
<dbReference type="Proteomes" id="UP000185678">
    <property type="component" value="Unassembled WGS sequence"/>
</dbReference>
<dbReference type="InterPro" id="IPR034660">
    <property type="entry name" value="DinB/YfiT-like"/>
</dbReference>
<keyword evidence="5" id="KW-1185">Reference proteome</keyword>
<name>A0A1N7PP20_9PROT</name>
<comment type="similarity">
    <text evidence="1">Belongs to the DinB family.</text>
</comment>
<evidence type="ECO:0000256" key="3">
    <source>
        <dbReference type="PIRSR" id="PIRSR607837-1"/>
    </source>
</evidence>
<dbReference type="Pfam" id="PF05163">
    <property type="entry name" value="DinB"/>
    <property type="match status" value="1"/>
</dbReference>
<keyword evidence="2 3" id="KW-0479">Metal-binding</keyword>
<protein>
    <submittedName>
        <fullName evidence="4">Uncharacterized damage-inducible protein DinB (Forms a four-helix bundle)</fullName>
    </submittedName>
</protein>
<proteinExistence type="inferred from homology"/>
<reference evidence="4 5" key="1">
    <citation type="submission" date="2017-01" db="EMBL/GenBank/DDBJ databases">
        <authorList>
            <person name="Mah S.A."/>
            <person name="Swanson W.J."/>
            <person name="Moy G.W."/>
            <person name="Vacquier V.D."/>
        </authorList>
    </citation>
    <scope>NUCLEOTIDE SEQUENCE [LARGE SCALE GENOMIC DNA]</scope>
    <source>
        <strain evidence="4 5">DSM 11589</strain>
    </source>
</reference>
<dbReference type="PANTHER" id="PTHR37302">
    <property type="entry name" value="SLR1116 PROTEIN"/>
    <property type="match status" value="1"/>
</dbReference>
<feature type="binding site" evidence="3">
    <location>
        <position position="133"/>
    </location>
    <ligand>
        <name>a divalent metal cation</name>
        <dbReference type="ChEBI" id="CHEBI:60240"/>
    </ligand>
</feature>
<gene>
    <name evidence="4" type="ORF">SAMN05421779_107131</name>
</gene>
<dbReference type="EMBL" id="FTOA01000007">
    <property type="protein sequence ID" value="SIT12328.1"/>
    <property type="molecule type" value="Genomic_DNA"/>
</dbReference>
<accession>A0A1N7PP20</accession>
<dbReference type="RefSeq" id="WP_076401729.1">
    <property type="nucleotide sequence ID" value="NZ_FTOA01000007.1"/>
</dbReference>
<sequence>MDSFARHIHLMARYNAWANETLLDAIAALEPAAWAAPRGAFFGSMMGTMNHLLVGDRAWFSRMSGTPYPWFTGLDQILHADFADFRQARRQMDETILSLVPTLPTDGDLSYVNSKGVPQVVPWRVVLGHVFNHQTHHRGQVHTLISQSGIEPPPLDLLYFPLGWDA</sequence>
<feature type="binding site" evidence="3">
    <location>
        <position position="137"/>
    </location>
    <ligand>
        <name>a divalent metal cation</name>
        <dbReference type="ChEBI" id="CHEBI:60240"/>
    </ligand>
</feature>
<evidence type="ECO:0000313" key="5">
    <source>
        <dbReference type="Proteomes" id="UP000185678"/>
    </source>
</evidence>
<dbReference type="SUPFAM" id="SSF109854">
    <property type="entry name" value="DinB/YfiT-like putative metalloenzymes"/>
    <property type="match status" value="1"/>
</dbReference>
<evidence type="ECO:0000256" key="1">
    <source>
        <dbReference type="ARBA" id="ARBA00008635"/>
    </source>
</evidence>
<evidence type="ECO:0000313" key="4">
    <source>
        <dbReference type="EMBL" id="SIT12328.1"/>
    </source>
</evidence>
<dbReference type="Gene3D" id="1.20.120.450">
    <property type="entry name" value="dinb family like domain"/>
    <property type="match status" value="1"/>
</dbReference>
<feature type="binding site" evidence="3">
    <location>
        <position position="51"/>
    </location>
    <ligand>
        <name>a divalent metal cation</name>
        <dbReference type="ChEBI" id="CHEBI:60240"/>
    </ligand>
</feature>
<evidence type="ECO:0000256" key="2">
    <source>
        <dbReference type="ARBA" id="ARBA00022723"/>
    </source>
</evidence>
<dbReference type="InterPro" id="IPR007837">
    <property type="entry name" value="DinB"/>
</dbReference>
<organism evidence="4 5">
    <name type="scientific">Insolitispirillum peregrinum</name>
    <dbReference type="NCBI Taxonomy" id="80876"/>
    <lineage>
        <taxon>Bacteria</taxon>
        <taxon>Pseudomonadati</taxon>
        <taxon>Pseudomonadota</taxon>
        <taxon>Alphaproteobacteria</taxon>
        <taxon>Rhodospirillales</taxon>
        <taxon>Novispirillaceae</taxon>
        <taxon>Insolitispirillum</taxon>
    </lineage>
</organism>
<dbReference type="PANTHER" id="PTHR37302:SF1">
    <property type="entry name" value="PROTEIN DINB"/>
    <property type="match status" value="1"/>
</dbReference>
<dbReference type="AlphaFoldDB" id="A0A1N7PP20"/>